<dbReference type="PANTHER" id="PTHR30386:SF17">
    <property type="entry name" value="ALKALINE PROTEASE SECRETION PROTEIN APRE"/>
    <property type="match status" value="1"/>
</dbReference>
<dbReference type="EMBL" id="JBEPMC010000004">
    <property type="protein sequence ID" value="MET3579969.1"/>
    <property type="molecule type" value="Genomic_DNA"/>
</dbReference>
<evidence type="ECO:0000256" key="7">
    <source>
        <dbReference type="ARBA" id="ARBA00022989"/>
    </source>
</evidence>
<comment type="similarity">
    <text evidence="2 10">Belongs to the membrane fusion protein (MFP) (TC 8.A.1) family.</text>
</comment>
<evidence type="ECO:0000256" key="3">
    <source>
        <dbReference type="ARBA" id="ARBA00022448"/>
    </source>
</evidence>
<comment type="caution">
    <text evidence="13">The sequence shown here is derived from an EMBL/GenBank/DDBJ whole genome shotgun (WGS) entry which is preliminary data.</text>
</comment>
<keyword evidence="4 10" id="KW-1003">Cell membrane</keyword>
<evidence type="ECO:0000256" key="2">
    <source>
        <dbReference type="ARBA" id="ARBA00009477"/>
    </source>
</evidence>
<name>A0ABV2GP70_9HYPH</name>
<dbReference type="InterPro" id="IPR058781">
    <property type="entry name" value="HH_AprE-like"/>
</dbReference>
<dbReference type="PANTHER" id="PTHR30386">
    <property type="entry name" value="MEMBRANE FUSION SUBUNIT OF EMRAB-TOLC MULTIDRUG EFFLUX PUMP"/>
    <property type="match status" value="1"/>
</dbReference>
<evidence type="ECO:0000256" key="11">
    <source>
        <dbReference type="SAM" id="Coils"/>
    </source>
</evidence>
<feature type="coiled-coil region" evidence="11">
    <location>
        <begin position="260"/>
        <end position="294"/>
    </location>
</feature>
<evidence type="ECO:0000313" key="13">
    <source>
        <dbReference type="EMBL" id="MET3579969.1"/>
    </source>
</evidence>
<evidence type="ECO:0000256" key="9">
    <source>
        <dbReference type="PROSITE-ProRule" id="PRU00110"/>
    </source>
</evidence>
<dbReference type="Proteomes" id="UP001549204">
    <property type="component" value="Unassembled WGS sequence"/>
</dbReference>
<dbReference type="CDD" id="cd12797">
    <property type="entry name" value="M23_peptidase"/>
    <property type="match status" value="1"/>
</dbReference>
<keyword evidence="14" id="KW-1185">Reference proteome</keyword>
<feature type="coiled-coil region" evidence="11">
    <location>
        <begin position="151"/>
        <end position="206"/>
    </location>
</feature>
<evidence type="ECO:0000259" key="12">
    <source>
        <dbReference type="PROSITE" id="PS50894"/>
    </source>
</evidence>
<organism evidence="13 14">
    <name type="scientific">Mesorhizobium robiniae</name>
    <dbReference type="NCBI Taxonomy" id="559315"/>
    <lineage>
        <taxon>Bacteria</taxon>
        <taxon>Pseudomonadati</taxon>
        <taxon>Pseudomonadota</taxon>
        <taxon>Alphaproteobacteria</taxon>
        <taxon>Hyphomicrobiales</taxon>
        <taxon>Phyllobacteriaceae</taxon>
        <taxon>Mesorhizobium</taxon>
    </lineage>
</organism>
<dbReference type="PROSITE" id="PS50894">
    <property type="entry name" value="HPT"/>
    <property type="match status" value="1"/>
</dbReference>
<accession>A0ABV2GP70</accession>
<dbReference type="Gene3D" id="1.10.287.1490">
    <property type="match status" value="1"/>
</dbReference>
<dbReference type="Pfam" id="PF26002">
    <property type="entry name" value="Beta-barrel_AprE"/>
    <property type="match status" value="1"/>
</dbReference>
<dbReference type="NCBIfam" id="TIGR01843">
    <property type="entry name" value="type_I_hlyD"/>
    <property type="match status" value="1"/>
</dbReference>
<dbReference type="InterPro" id="IPR010129">
    <property type="entry name" value="T1SS_HlyD"/>
</dbReference>
<dbReference type="Pfam" id="PF25994">
    <property type="entry name" value="HH_AprE"/>
    <property type="match status" value="1"/>
</dbReference>
<keyword evidence="7 10" id="KW-1133">Transmembrane helix</keyword>
<dbReference type="InterPro" id="IPR008207">
    <property type="entry name" value="Sig_transdc_His_kin_Hpt_dom"/>
</dbReference>
<gene>
    <name evidence="13" type="ORF">ABID19_003000</name>
</gene>
<comment type="caution">
    <text evidence="9">Lacks conserved residue(s) required for the propagation of feature annotation.</text>
</comment>
<evidence type="ECO:0000256" key="5">
    <source>
        <dbReference type="ARBA" id="ARBA00022519"/>
    </source>
</evidence>
<feature type="domain" description="HPt" evidence="12">
    <location>
        <begin position="185"/>
        <end position="284"/>
    </location>
</feature>
<dbReference type="Gene3D" id="2.40.50.100">
    <property type="match status" value="1"/>
</dbReference>
<dbReference type="InterPro" id="IPR050739">
    <property type="entry name" value="MFP"/>
</dbReference>
<dbReference type="Gene3D" id="2.40.30.170">
    <property type="match status" value="1"/>
</dbReference>
<reference evidence="13 14" key="1">
    <citation type="submission" date="2024-06" db="EMBL/GenBank/DDBJ databases">
        <title>Genomic Encyclopedia of Type Strains, Phase IV (KMG-IV): sequencing the most valuable type-strain genomes for metagenomic binning, comparative biology and taxonomic classification.</title>
        <authorList>
            <person name="Goeker M."/>
        </authorList>
    </citation>
    <scope>NUCLEOTIDE SEQUENCE [LARGE SCALE GENOMIC DNA]</scope>
    <source>
        <strain evidence="13 14">DSM 100022</strain>
    </source>
</reference>
<evidence type="ECO:0000256" key="8">
    <source>
        <dbReference type="ARBA" id="ARBA00023136"/>
    </source>
</evidence>
<feature type="transmembrane region" description="Helical" evidence="10">
    <location>
        <begin position="21"/>
        <end position="41"/>
    </location>
</feature>
<dbReference type="InterPro" id="IPR058982">
    <property type="entry name" value="Beta-barrel_AprE"/>
</dbReference>
<dbReference type="SUPFAM" id="SSF111369">
    <property type="entry name" value="HlyD-like secretion proteins"/>
    <property type="match status" value="1"/>
</dbReference>
<evidence type="ECO:0000256" key="6">
    <source>
        <dbReference type="ARBA" id="ARBA00022692"/>
    </source>
</evidence>
<keyword evidence="6 10" id="KW-0812">Transmembrane</keyword>
<dbReference type="PRINTS" id="PR01490">
    <property type="entry name" value="RTXTOXIND"/>
</dbReference>
<keyword evidence="3 10" id="KW-0813">Transport</keyword>
<dbReference type="InterPro" id="IPR006144">
    <property type="entry name" value="Secretion_HlyD_CS"/>
</dbReference>
<keyword evidence="11" id="KW-0175">Coiled coil</keyword>
<evidence type="ECO:0000313" key="14">
    <source>
        <dbReference type="Proteomes" id="UP001549204"/>
    </source>
</evidence>
<keyword evidence="8 10" id="KW-0472">Membrane</keyword>
<evidence type="ECO:0000256" key="10">
    <source>
        <dbReference type="RuleBase" id="RU365093"/>
    </source>
</evidence>
<keyword evidence="5 10" id="KW-0997">Cell inner membrane</keyword>
<dbReference type="PROSITE" id="PS00543">
    <property type="entry name" value="HLYD_FAMILY"/>
    <property type="match status" value="1"/>
</dbReference>
<evidence type="ECO:0000256" key="1">
    <source>
        <dbReference type="ARBA" id="ARBA00004377"/>
    </source>
</evidence>
<evidence type="ECO:0000256" key="4">
    <source>
        <dbReference type="ARBA" id="ARBA00022475"/>
    </source>
</evidence>
<sequence>MQDEAENFRWHRKIPTRTGKIAIAGYSAIAAFIGGFGLWAATVPIAGAAIAPGVVAAAGKNIMIQHLEGGVIRKIHFKEGDRVKKGDPLFVIDATAAETQVNRLVKQLISQRAKAARLEAERDGLFEIDMPPDLERPSGGLDVQDVIAQQRKEFEARLARYHAEQEILRQRIETLKESVTGLRAQKKASEEQLTIVREEAERKKQLLEKGLTNRSEYTELLRTSASLVGQAGAIESQIAGTATQLAEASQQIERLTTSRVEEAVSELNTVRSSLADLQEQINAAQSILQRTIVKAPTDGIVVHSSYNFEDGVIRPGEVVMELLPTTDELVVEARISLQDIDSIRLGQEAHMMLSALNARITPRVRGKVIYISADRIVDDKTGQSFYATRMKIDEELPVEIKREQIYPGMPVETFIGTGDRTFLNYLLRPFLDSFGKAFREE</sequence>
<proteinExistence type="inferred from homology"/>
<protein>
    <recommendedName>
        <fullName evidence="10">Membrane fusion protein (MFP) family protein</fullName>
    </recommendedName>
</protein>
<comment type="subcellular location">
    <subcellularLocation>
        <location evidence="1 10">Cell inner membrane</location>
        <topology evidence="1 10">Single-pass membrane protein</topology>
    </subcellularLocation>
</comment>
<dbReference type="RefSeq" id="WP_354491521.1">
    <property type="nucleotide sequence ID" value="NZ_JBEPMC010000004.1"/>
</dbReference>